<dbReference type="Proteomes" id="UP000264006">
    <property type="component" value="Chromosome"/>
</dbReference>
<accession>A0A346Y216</accession>
<sequence>MLEAVGPLHDGVAIELLGKSGLDQATVRTSIFHDEHSEFGSVVHGPERTPGTARCICALRPSEPRAGGVVGT</sequence>
<dbReference type="EMBL" id="CP031165">
    <property type="protein sequence ID" value="AXV08513.1"/>
    <property type="molecule type" value="Genomic_DNA"/>
</dbReference>
<proteinExistence type="predicted"/>
<dbReference type="KEGG" id="euz:DVS28_a3841"/>
<evidence type="ECO:0000313" key="1">
    <source>
        <dbReference type="EMBL" id="AXV08513.1"/>
    </source>
</evidence>
<protein>
    <submittedName>
        <fullName evidence="1">Uncharacterized protein</fullName>
    </submittedName>
</protein>
<evidence type="ECO:0000313" key="2">
    <source>
        <dbReference type="Proteomes" id="UP000264006"/>
    </source>
</evidence>
<dbReference type="AlphaFoldDB" id="A0A346Y216"/>
<organism evidence="1 2">
    <name type="scientific">Euzebya pacifica</name>
    <dbReference type="NCBI Taxonomy" id="1608957"/>
    <lineage>
        <taxon>Bacteria</taxon>
        <taxon>Bacillati</taxon>
        <taxon>Actinomycetota</taxon>
        <taxon>Nitriliruptoria</taxon>
        <taxon>Euzebyales</taxon>
    </lineage>
</organism>
<gene>
    <name evidence="1" type="ORF">DVS28_a3841</name>
</gene>
<keyword evidence="2" id="KW-1185">Reference proteome</keyword>
<reference evidence="1 2" key="1">
    <citation type="submission" date="2018-09" db="EMBL/GenBank/DDBJ databases">
        <title>Complete genome sequence of Euzebya sp. DY32-46 isolated from seawater of Pacific Ocean.</title>
        <authorList>
            <person name="Xu L."/>
            <person name="Wu Y.-H."/>
            <person name="Xu X.-W."/>
        </authorList>
    </citation>
    <scope>NUCLEOTIDE SEQUENCE [LARGE SCALE GENOMIC DNA]</scope>
    <source>
        <strain evidence="1 2">DY32-46</strain>
    </source>
</reference>
<name>A0A346Y216_9ACTN</name>